<dbReference type="NCBIfam" id="TIGR00229">
    <property type="entry name" value="sensory_box"/>
    <property type="match status" value="2"/>
</dbReference>
<dbReference type="InterPro" id="IPR052155">
    <property type="entry name" value="Biofilm_reg_signaling"/>
</dbReference>
<dbReference type="InterPro" id="IPR001610">
    <property type="entry name" value="PAC"/>
</dbReference>
<dbReference type="Gene3D" id="3.30.70.270">
    <property type="match status" value="1"/>
</dbReference>
<feature type="domain" description="EAL" evidence="3">
    <location>
        <begin position="598"/>
        <end position="849"/>
    </location>
</feature>
<evidence type="ECO:0000259" key="2">
    <source>
        <dbReference type="PROSITE" id="PS50113"/>
    </source>
</evidence>
<dbReference type="NCBIfam" id="TIGR00254">
    <property type="entry name" value="GGDEF"/>
    <property type="match status" value="1"/>
</dbReference>
<dbReference type="Gene3D" id="3.30.450.20">
    <property type="entry name" value="PAS domain"/>
    <property type="match status" value="3"/>
</dbReference>
<feature type="domain" description="PAS" evidence="1">
    <location>
        <begin position="278"/>
        <end position="351"/>
    </location>
</feature>
<gene>
    <name evidence="5" type="ORF">OEG82_03055</name>
</gene>
<evidence type="ECO:0000259" key="3">
    <source>
        <dbReference type="PROSITE" id="PS50883"/>
    </source>
</evidence>
<evidence type="ECO:0000259" key="4">
    <source>
        <dbReference type="PROSITE" id="PS50887"/>
    </source>
</evidence>
<dbReference type="Pfam" id="PF00990">
    <property type="entry name" value="GGDEF"/>
    <property type="match status" value="1"/>
</dbReference>
<dbReference type="PROSITE" id="PS50887">
    <property type="entry name" value="GGDEF"/>
    <property type="match status" value="1"/>
</dbReference>
<dbReference type="Gene3D" id="3.20.20.450">
    <property type="entry name" value="EAL domain"/>
    <property type="match status" value="1"/>
</dbReference>
<dbReference type="PANTHER" id="PTHR44757">
    <property type="entry name" value="DIGUANYLATE CYCLASE DGCP"/>
    <property type="match status" value="1"/>
</dbReference>
<dbReference type="SMART" id="SM00052">
    <property type="entry name" value="EAL"/>
    <property type="match status" value="1"/>
</dbReference>
<proteinExistence type="predicted"/>
<keyword evidence="6" id="KW-1185">Reference proteome</keyword>
<organism evidence="5 6">
    <name type="scientific">Hoeflea ulvae</name>
    <dbReference type="NCBI Taxonomy" id="2983764"/>
    <lineage>
        <taxon>Bacteria</taxon>
        <taxon>Pseudomonadati</taxon>
        <taxon>Pseudomonadota</taxon>
        <taxon>Alphaproteobacteria</taxon>
        <taxon>Hyphomicrobiales</taxon>
        <taxon>Rhizobiaceae</taxon>
        <taxon>Hoeflea</taxon>
    </lineage>
</organism>
<dbReference type="PROSITE" id="PS50113">
    <property type="entry name" value="PAC"/>
    <property type="match status" value="1"/>
</dbReference>
<dbReference type="CDD" id="cd00130">
    <property type="entry name" value="PAS"/>
    <property type="match status" value="3"/>
</dbReference>
<dbReference type="SUPFAM" id="SSF55073">
    <property type="entry name" value="Nucleotide cyclase"/>
    <property type="match status" value="1"/>
</dbReference>
<comment type="caution">
    <text evidence="5">The sequence shown here is derived from an EMBL/GenBank/DDBJ whole genome shotgun (WGS) entry which is preliminary data.</text>
</comment>
<name>A0ABT3YAX2_9HYPH</name>
<dbReference type="InterPro" id="IPR029787">
    <property type="entry name" value="Nucleotide_cyclase"/>
</dbReference>
<dbReference type="Pfam" id="PF00563">
    <property type="entry name" value="EAL"/>
    <property type="match status" value="1"/>
</dbReference>
<dbReference type="SUPFAM" id="SSF55785">
    <property type="entry name" value="PYP-like sensor domain (PAS domain)"/>
    <property type="match status" value="3"/>
</dbReference>
<dbReference type="PROSITE" id="PS50112">
    <property type="entry name" value="PAS"/>
    <property type="match status" value="3"/>
</dbReference>
<dbReference type="PROSITE" id="PS50883">
    <property type="entry name" value="EAL"/>
    <property type="match status" value="1"/>
</dbReference>
<accession>A0ABT3YAX2</accession>
<dbReference type="InterPro" id="IPR035919">
    <property type="entry name" value="EAL_sf"/>
</dbReference>
<dbReference type="SMART" id="SM00091">
    <property type="entry name" value="PAS"/>
    <property type="match status" value="3"/>
</dbReference>
<dbReference type="SMART" id="SM00267">
    <property type="entry name" value="GGDEF"/>
    <property type="match status" value="1"/>
</dbReference>
<evidence type="ECO:0000259" key="1">
    <source>
        <dbReference type="PROSITE" id="PS50112"/>
    </source>
</evidence>
<dbReference type="InterPro" id="IPR001633">
    <property type="entry name" value="EAL_dom"/>
</dbReference>
<protein>
    <submittedName>
        <fullName evidence="5">EAL domain-containing protein</fullName>
    </submittedName>
</protein>
<dbReference type="Pfam" id="PF08447">
    <property type="entry name" value="PAS_3"/>
    <property type="match status" value="3"/>
</dbReference>
<dbReference type="InterPro" id="IPR000160">
    <property type="entry name" value="GGDEF_dom"/>
</dbReference>
<dbReference type="RefSeq" id="WP_267610994.1">
    <property type="nucleotide sequence ID" value="NZ_JAOVZQ010000001.1"/>
</dbReference>
<dbReference type="PANTHER" id="PTHR44757:SF2">
    <property type="entry name" value="BIOFILM ARCHITECTURE MAINTENANCE PROTEIN MBAA"/>
    <property type="match status" value="1"/>
</dbReference>
<dbReference type="InterPro" id="IPR013655">
    <property type="entry name" value="PAS_fold_3"/>
</dbReference>
<feature type="domain" description="GGDEF" evidence="4">
    <location>
        <begin position="457"/>
        <end position="589"/>
    </location>
</feature>
<dbReference type="InterPro" id="IPR000014">
    <property type="entry name" value="PAS"/>
</dbReference>
<dbReference type="CDD" id="cd01948">
    <property type="entry name" value="EAL"/>
    <property type="match status" value="1"/>
</dbReference>
<feature type="domain" description="PAS" evidence="1">
    <location>
        <begin position="147"/>
        <end position="220"/>
    </location>
</feature>
<dbReference type="EMBL" id="JAOVZQ010000001">
    <property type="protein sequence ID" value="MCY0093016.1"/>
    <property type="molecule type" value="Genomic_DNA"/>
</dbReference>
<sequence>MRKSATLSRSMPVAADPATENLLEAVMSNAAVGILLLDLELRIVDVGRGLCDLLGYARAELIGRSLDCLIHADDRPIATKTLLSLLTTGERSYTAERRYLHRDGSTIWIIGSVSLLPGLRGPGSPAYAAQITAIDKQKHAEAAAIEALERWNFALESADQGVWDFDYENSVWFFSSTWKRIRGIPETEPVSGDYDQWLKEIHPEDLEHVSETVRKQNSGELEDVTYVYRERSRTGEWIWILARGRCIEWQADGRPKRIIGTDTDITEFKQREMEFAAVSRRLELALSTSRVGVWETDIETMQPTWDARTCEIFGVASNPTTRQPATAWVDLVHPDDREATLATCEAALASRSDYTCEYRIMTQAGECRHIRSYGRFLTNADGRETIMGVNWDITVDVQRADALRFANQLAEERNSDLEIARANMEFASLHDSLTGLPNRRCLDEKLSHSSSNAAAASDLTILHIDLDRFKQINDTMGHAAGDAMLCHIADLLKATVRETDMVARIGGDEFVIVLPAALGNDELQRLIRQIISSAGRPMLWNNKECRTGASIGIAVAGAGIDPGQLLINADIALYRAKRNGRNCAAYFTEELQAEVIFSKQCADDILNGLERGEFVPFYQPQFDARSLEVIGVEALARWNHPQRGLLTPDKFLPVAEDLNAVSNIDRAILERALVDLARWDEIGLGVPKLSVNVSARRLGDEKLIDTLRSLPIEPGRISFELLESIFLDESNDIISFNIDGIRKMGIDIDIDDFGSGHASIVSLIRLSPQRLKIDRQLVAPIVRSEQQRRLIRSIVDIGKSQGIEVCAEGVESARHVEILRDIGCDSLQGFHFARPMPEADLVSFITARNWLKADPPVATAARA</sequence>
<dbReference type="InterPro" id="IPR043128">
    <property type="entry name" value="Rev_trsase/Diguanyl_cyclase"/>
</dbReference>
<evidence type="ECO:0000313" key="6">
    <source>
        <dbReference type="Proteomes" id="UP001081283"/>
    </source>
</evidence>
<dbReference type="Proteomes" id="UP001081283">
    <property type="component" value="Unassembled WGS sequence"/>
</dbReference>
<reference evidence="5" key="1">
    <citation type="submission" date="2022-10" db="EMBL/GenBank/DDBJ databases">
        <title>Hoeflea sp. J2-29, isolated from marine algae.</title>
        <authorList>
            <person name="Kristyanto S."/>
            <person name="Kim J.M."/>
            <person name="Jeon C.O."/>
        </authorList>
    </citation>
    <scope>NUCLEOTIDE SEQUENCE</scope>
    <source>
        <strain evidence="5">J2-29</strain>
    </source>
</reference>
<feature type="domain" description="PAS" evidence="1">
    <location>
        <begin position="19"/>
        <end position="89"/>
    </location>
</feature>
<dbReference type="InterPro" id="IPR000700">
    <property type="entry name" value="PAS-assoc_C"/>
</dbReference>
<feature type="domain" description="PAC" evidence="2">
    <location>
        <begin position="222"/>
        <end position="277"/>
    </location>
</feature>
<dbReference type="CDD" id="cd01949">
    <property type="entry name" value="GGDEF"/>
    <property type="match status" value="1"/>
</dbReference>
<dbReference type="SUPFAM" id="SSF141868">
    <property type="entry name" value="EAL domain-like"/>
    <property type="match status" value="1"/>
</dbReference>
<dbReference type="InterPro" id="IPR035965">
    <property type="entry name" value="PAS-like_dom_sf"/>
</dbReference>
<evidence type="ECO:0000313" key="5">
    <source>
        <dbReference type="EMBL" id="MCY0093016.1"/>
    </source>
</evidence>
<dbReference type="SMART" id="SM00086">
    <property type="entry name" value="PAC"/>
    <property type="match status" value="3"/>
</dbReference>